<sequence>MTNPSYKIARLDDKPEAVEHIREWERRLSEQIGVPVALIAYTSSGDGDPVDETRLSGR</sequence>
<organism evidence="1 2">
    <name type="scientific">Paenibacillus cisolokensis</name>
    <dbReference type="NCBI Taxonomy" id="1658519"/>
    <lineage>
        <taxon>Bacteria</taxon>
        <taxon>Bacillati</taxon>
        <taxon>Bacillota</taxon>
        <taxon>Bacilli</taxon>
        <taxon>Bacillales</taxon>
        <taxon>Paenibacillaceae</taxon>
        <taxon>Paenibacillus</taxon>
    </lineage>
</organism>
<evidence type="ECO:0000313" key="1">
    <source>
        <dbReference type="EMBL" id="GIQ66123.1"/>
    </source>
</evidence>
<dbReference type="Proteomes" id="UP000680304">
    <property type="component" value="Unassembled WGS sequence"/>
</dbReference>
<proteinExistence type="predicted"/>
<reference evidence="1 2" key="1">
    <citation type="submission" date="2021-04" db="EMBL/GenBank/DDBJ databases">
        <title>Draft genome sequence of Paenibacillus cisolokensis, LC2-13A.</title>
        <authorList>
            <person name="Uke A."/>
            <person name="Chhe C."/>
            <person name="Baramee S."/>
            <person name="Kosugi A."/>
        </authorList>
    </citation>
    <scope>NUCLEOTIDE SEQUENCE [LARGE SCALE GENOMIC DNA]</scope>
    <source>
        <strain evidence="1 2">LC2-13A</strain>
    </source>
</reference>
<dbReference type="RefSeq" id="WP_213530686.1">
    <property type="nucleotide sequence ID" value="NZ_BOVJ01000166.1"/>
</dbReference>
<evidence type="ECO:0000313" key="2">
    <source>
        <dbReference type="Proteomes" id="UP000680304"/>
    </source>
</evidence>
<name>A0ABQ4NDS1_9BACL</name>
<protein>
    <submittedName>
        <fullName evidence="1">Uncharacterized protein</fullName>
    </submittedName>
</protein>
<gene>
    <name evidence="1" type="ORF">PACILC2_46910</name>
</gene>
<dbReference type="EMBL" id="BOVJ01000166">
    <property type="protein sequence ID" value="GIQ66123.1"/>
    <property type="molecule type" value="Genomic_DNA"/>
</dbReference>
<comment type="caution">
    <text evidence="1">The sequence shown here is derived from an EMBL/GenBank/DDBJ whole genome shotgun (WGS) entry which is preliminary data.</text>
</comment>
<accession>A0ABQ4NDS1</accession>
<keyword evidence="2" id="KW-1185">Reference proteome</keyword>